<keyword evidence="4 9" id="KW-0812">Transmembrane</keyword>
<evidence type="ECO:0000256" key="1">
    <source>
        <dbReference type="ARBA" id="ARBA00004225"/>
    </source>
</evidence>
<organism evidence="12">
    <name type="scientific">Vanderwaltozyma polyspora (strain ATCC 22028 / DSM 70294 / BCRC 21397 / CBS 2163 / NBRC 10782 / NRRL Y-8283 / UCD 57-17)</name>
    <name type="common">Kluyveromyces polysporus</name>
    <dbReference type="NCBI Taxonomy" id="436907"/>
    <lineage>
        <taxon>Eukaryota</taxon>
        <taxon>Fungi</taxon>
        <taxon>Dikarya</taxon>
        <taxon>Ascomycota</taxon>
        <taxon>Saccharomycotina</taxon>
        <taxon>Saccharomycetes</taxon>
        <taxon>Saccharomycetales</taxon>
        <taxon>Saccharomycetaceae</taxon>
        <taxon>Vanderwaltozyma</taxon>
    </lineage>
</organism>
<feature type="repeat" description="Solcar" evidence="9">
    <location>
        <begin position="22"/>
        <end position="105"/>
    </location>
</feature>
<keyword evidence="7" id="KW-0496">Mitochondrion</keyword>
<evidence type="ECO:0000313" key="11">
    <source>
        <dbReference type="EMBL" id="EDO17011.1"/>
    </source>
</evidence>
<evidence type="ECO:0000256" key="10">
    <source>
        <dbReference type="RuleBase" id="RU000488"/>
    </source>
</evidence>
<dbReference type="OMA" id="HICRLRY"/>
<dbReference type="SUPFAM" id="SSF103506">
    <property type="entry name" value="Mitochondrial carrier"/>
    <property type="match status" value="1"/>
</dbReference>
<dbReference type="Proteomes" id="UP000000267">
    <property type="component" value="Unassembled WGS sequence"/>
</dbReference>
<keyword evidence="8 9" id="KW-0472">Membrane</keyword>
<comment type="subcellular location">
    <subcellularLocation>
        <location evidence="1">Mitochondrion membrane</location>
        <topology evidence="1">Multi-pass membrane protein</topology>
    </subcellularLocation>
</comment>
<evidence type="ECO:0000256" key="5">
    <source>
        <dbReference type="ARBA" id="ARBA00022737"/>
    </source>
</evidence>
<keyword evidence="3 10" id="KW-0813">Transport</keyword>
<keyword evidence="12" id="KW-1185">Reference proteome</keyword>
<dbReference type="InterPro" id="IPR050567">
    <property type="entry name" value="Mitochondrial_Carrier"/>
</dbReference>
<dbReference type="PANTHER" id="PTHR45624">
    <property type="entry name" value="MITOCHONDRIAL BASIC AMINO ACIDS TRANSPORTER-RELATED"/>
    <property type="match status" value="1"/>
</dbReference>
<evidence type="ECO:0000256" key="2">
    <source>
        <dbReference type="ARBA" id="ARBA00006375"/>
    </source>
</evidence>
<dbReference type="EMBL" id="DS480412">
    <property type="protein sequence ID" value="EDO17011.1"/>
    <property type="molecule type" value="Genomic_DNA"/>
</dbReference>
<dbReference type="GeneID" id="5545183"/>
<proteinExistence type="inferred from homology"/>
<evidence type="ECO:0000256" key="9">
    <source>
        <dbReference type="PROSITE-ProRule" id="PRU00282"/>
    </source>
</evidence>
<keyword evidence="6" id="KW-1133">Transmembrane helix</keyword>
<evidence type="ECO:0000256" key="8">
    <source>
        <dbReference type="ARBA" id="ARBA00023136"/>
    </source>
</evidence>
<dbReference type="InterPro" id="IPR018108">
    <property type="entry name" value="MCP_transmembrane"/>
</dbReference>
<dbReference type="GO" id="GO:0031966">
    <property type="term" value="C:mitochondrial membrane"/>
    <property type="evidence" value="ECO:0007669"/>
    <property type="project" value="UniProtKB-SubCell"/>
</dbReference>
<feature type="repeat" description="Solcar" evidence="9">
    <location>
        <begin position="120"/>
        <end position="203"/>
    </location>
</feature>
<keyword evidence="5" id="KW-0677">Repeat</keyword>
<dbReference type="GO" id="GO:1990575">
    <property type="term" value="P:mitochondrial L-ornithine transmembrane transport"/>
    <property type="evidence" value="ECO:0007669"/>
    <property type="project" value="TreeGrafter"/>
</dbReference>
<comment type="similarity">
    <text evidence="2 10">Belongs to the mitochondrial carrier (TC 2.A.29) family.</text>
</comment>
<gene>
    <name evidence="11" type="ORF">Kpol_1065p26</name>
</gene>
<dbReference type="eggNOG" id="KOG0758">
    <property type="taxonomic scope" value="Eukaryota"/>
</dbReference>
<evidence type="ECO:0000256" key="6">
    <source>
        <dbReference type="ARBA" id="ARBA00022989"/>
    </source>
</evidence>
<dbReference type="InterPro" id="IPR023395">
    <property type="entry name" value="MCP_dom_sf"/>
</dbReference>
<dbReference type="Gene3D" id="1.50.40.10">
    <property type="entry name" value="Mitochondrial carrier domain"/>
    <property type="match status" value="1"/>
</dbReference>
<protein>
    <submittedName>
        <fullName evidence="11">Uncharacterized protein</fullName>
    </submittedName>
</protein>
<sequence length="304" mass="33355">MSDELVPPQIVDEQLLVANNHVRIVKDLFAGTIGGIAQVLVGQPFDTTKVRLQTSMKNTTQMEVIKDLLKNEGLLGFYKGTLIPLVGVGACVSVQFGVNEYMKRFFNSRNNNGSKTLTLPQYYICGFTGGVVNSFLASPIEHVRIRLQTQTASSANAEFKGPIDCIKKLVSQGQLMRGLPIMMLRAGHGVGIYFLVYESLIANQVNKGTPRTEIPPWKLCLFGAAAGTTLWMLVYPIDVIKSVVQSDNLKKPKFSTSLFKVGSDLYKRGGLPVFFKGFGVTMMRATPANAATFTAFELAMRVMN</sequence>
<dbReference type="PROSITE" id="PS50920">
    <property type="entry name" value="SOLCAR"/>
    <property type="match status" value="3"/>
</dbReference>
<evidence type="ECO:0000256" key="7">
    <source>
        <dbReference type="ARBA" id="ARBA00023128"/>
    </source>
</evidence>
<dbReference type="KEGG" id="vpo:Kpol_1065p26"/>
<dbReference type="GO" id="GO:0000064">
    <property type="term" value="F:L-ornithine transmembrane transporter activity"/>
    <property type="evidence" value="ECO:0007669"/>
    <property type="project" value="TreeGrafter"/>
</dbReference>
<dbReference type="InParanoid" id="A7TL48"/>
<feature type="repeat" description="Solcar" evidence="9">
    <location>
        <begin position="215"/>
        <end position="302"/>
    </location>
</feature>
<dbReference type="AlphaFoldDB" id="A7TL48"/>
<dbReference type="Pfam" id="PF00153">
    <property type="entry name" value="Mito_carr"/>
    <property type="match status" value="3"/>
</dbReference>
<accession>A7TL48</accession>
<dbReference type="PhylomeDB" id="A7TL48"/>
<evidence type="ECO:0000313" key="12">
    <source>
        <dbReference type="Proteomes" id="UP000000267"/>
    </source>
</evidence>
<dbReference type="RefSeq" id="XP_001644869.1">
    <property type="nucleotide sequence ID" value="XM_001644819.1"/>
</dbReference>
<evidence type="ECO:0000256" key="4">
    <source>
        <dbReference type="ARBA" id="ARBA00022692"/>
    </source>
</evidence>
<dbReference type="HOGENOM" id="CLU_015166_16_2_1"/>
<evidence type="ECO:0000256" key="3">
    <source>
        <dbReference type="ARBA" id="ARBA00022448"/>
    </source>
</evidence>
<dbReference type="FunFam" id="1.50.40.10:FF:000163">
    <property type="entry name" value="Mitochondrial carrier protein"/>
    <property type="match status" value="1"/>
</dbReference>
<reference evidence="11 12" key="1">
    <citation type="journal article" date="2007" name="Proc. Natl. Acad. Sci. U.S.A.">
        <title>Independent sorting-out of thousands of duplicated gene pairs in two yeast species descended from a whole-genome duplication.</title>
        <authorList>
            <person name="Scannell D.R."/>
            <person name="Frank A.C."/>
            <person name="Conant G.C."/>
            <person name="Byrne K.P."/>
            <person name="Woolfit M."/>
            <person name="Wolfe K.H."/>
        </authorList>
    </citation>
    <scope>NUCLEOTIDE SEQUENCE [LARGE SCALE GENOMIC DNA]</scope>
    <source>
        <strain evidence="12">ATCC 22028 / DSM 70294 / BCRC 21397 / CBS 2163 / NBRC 10782 / NRRL Y-8283 / UCD 57-17</strain>
    </source>
</reference>
<dbReference type="OrthoDB" id="409586at2759"/>
<dbReference type="PANTHER" id="PTHR45624:SF51">
    <property type="entry name" value="CARRIER PROTEIN YMC2, MITOCHONDRIAL-RELATED"/>
    <property type="match status" value="1"/>
</dbReference>
<name>A7TL48_VANPO</name>